<feature type="transmembrane region" description="Helical" evidence="7">
    <location>
        <begin position="218"/>
        <end position="243"/>
    </location>
</feature>
<evidence type="ECO:0000313" key="10">
    <source>
        <dbReference type="EMBL" id="XDS43867.1"/>
    </source>
</evidence>
<dbReference type="GO" id="GO:0140359">
    <property type="term" value="F:ABC-type transporter activity"/>
    <property type="evidence" value="ECO:0007669"/>
    <property type="project" value="InterPro"/>
</dbReference>
<dbReference type="PANTHER" id="PTHR24221:SF614">
    <property type="entry name" value="GLUTATHIONE_L-CYSTEINE TRANSPORT SYSTEM ATP-BINDING_PERMEASE PROTEIN CYDC"/>
    <property type="match status" value="1"/>
</dbReference>
<evidence type="ECO:0000259" key="8">
    <source>
        <dbReference type="PROSITE" id="PS50893"/>
    </source>
</evidence>
<keyword evidence="2 7" id="KW-0812">Transmembrane</keyword>
<gene>
    <name evidence="10" type="primary">cydD</name>
    <name evidence="10" type="ORF">QN215_06145</name>
</gene>
<feature type="transmembrane region" description="Helical" evidence="7">
    <location>
        <begin position="142"/>
        <end position="163"/>
    </location>
</feature>
<evidence type="ECO:0000256" key="2">
    <source>
        <dbReference type="ARBA" id="ARBA00022692"/>
    </source>
</evidence>
<dbReference type="SMART" id="SM00382">
    <property type="entry name" value="AAA"/>
    <property type="match status" value="1"/>
</dbReference>
<dbReference type="InterPro" id="IPR014216">
    <property type="entry name" value="ABC_transptr_CydD"/>
</dbReference>
<dbReference type="AlphaFoldDB" id="A0AB39U4T6"/>
<dbReference type="InterPro" id="IPR039421">
    <property type="entry name" value="Type_1_exporter"/>
</dbReference>
<dbReference type="KEGG" id="baqk:QN215_06145"/>
<dbReference type="InterPro" id="IPR027417">
    <property type="entry name" value="P-loop_NTPase"/>
</dbReference>
<dbReference type="EMBL" id="CP129674">
    <property type="protein sequence ID" value="XDS43867.1"/>
    <property type="molecule type" value="Genomic_DNA"/>
</dbReference>
<reference evidence="10" key="1">
    <citation type="submission" date="2023-07" db="EMBL/GenBank/DDBJ databases">
        <title>Bifidobacterium aquikefiriaerophilum sp. nov. and Bifidobacterium eccum sp. nov., isolated from water kefir.</title>
        <authorList>
            <person name="Breselge S."/>
            <person name="Bellassi P."/>
            <person name="Barcenilla C."/>
            <person name="Alvarez-Ordonez A."/>
            <person name="Morelli L."/>
            <person name="Cotter P.D."/>
        </authorList>
    </citation>
    <scope>NUCLEOTIDE SEQUENCE</scope>
    <source>
        <strain evidence="10">WK041_4_12</strain>
    </source>
</reference>
<feature type="domain" description="ABC transporter" evidence="8">
    <location>
        <begin position="318"/>
        <end position="564"/>
    </location>
</feature>
<evidence type="ECO:0000256" key="4">
    <source>
        <dbReference type="ARBA" id="ARBA00022840"/>
    </source>
</evidence>
<dbReference type="Pfam" id="PF00664">
    <property type="entry name" value="ABC_membrane"/>
    <property type="match status" value="1"/>
</dbReference>
<dbReference type="GO" id="GO:0034040">
    <property type="term" value="F:ATPase-coupled lipid transmembrane transporter activity"/>
    <property type="evidence" value="ECO:0007669"/>
    <property type="project" value="TreeGrafter"/>
</dbReference>
<dbReference type="PROSITE" id="PS50893">
    <property type="entry name" value="ABC_TRANSPORTER_2"/>
    <property type="match status" value="1"/>
</dbReference>
<proteinExistence type="predicted"/>
<dbReference type="CDD" id="cd18584">
    <property type="entry name" value="ABC_6TM_AarD_CydD"/>
    <property type="match status" value="1"/>
</dbReference>
<evidence type="ECO:0000259" key="9">
    <source>
        <dbReference type="PROSITE" id="PS50929"/>
    </source>
</evidence>
<dbReference type="InterPro" id="IPR017871">
    <property type="entry name" value="ABC_transporter-like_CS"/>
</dbReference>
<keyword evidence="4" id="KW-0067">ATP-binding</keyword>
<dbReference type="GO" id="GO:0042883">
    <property type="term" value="P:cysteine transport"/>
    <property type="evidence" value="ECO:0007669"/>
    <property type="project" value="InterPro"/>
</dbReference>
<dbReference type="GO" id="GO:0005886">
    <property type="term" value="C:plasma membrane"/>
    <property type="evidence" value="ECO:0007669"/>
    <property type="project" value="UniProtKB-SubCell"/>
</dbReference>
<sequence>MGVLALLSTIQAVATVGQAYGLTRALVSIWELHSLNSIVLPVCIFVTAFIARQLCEVGKKWVASHFADQVVKDLRPQVQHKLFKAGPASMAQRGTGATVTMLLDGLDQTKTYIQTIMPKMLDMGIIPVVILVVVWWENSLAGIVLLVVFPLLMFFMAILGIAARDKSDKQYAAFQNLNNRFVDTILGLPTLKMLGVSDNYEDEIYKVSERFRKRTMSVIMVAMSSSFALDFFTTLSIAVVAVFLGVNLIHASVALFPALFVLILAPEYFLPIRQFGNDYHATLNGKNALNDITTVLQTPDPARDEDLNLDAWSEDSDLKLSHISFAYDMPHEEKSDATVTTPHALQDISLHVHGYQSIAIVGRSGSGKSSLIDMLAGFHAPQEGNIVLDGISTTHLNIASWQRHIWYIPQKPYIFHGTIADNIRFYTPDASDEQIQSAAMQAGLGDWLSTLKDGLNTAIGEGNRAISGGQAQRIALARVTLDSSREILLFDEPTAHLDIETEYELKQTLVPIMRHHLVIFATHRLHWLDSVDRVVVLDKGKVVQSGVPKELLTEAGPLQALIGEIGGGHVDD</sequence>
<dbReference type="InterPro" id="IPR036640">
    <property type="entry name" value="ABC1_TM_sf"/>
</dbReference>
<keyword evidence="3" id="KW-0547">Nucleotide-binding</keyword>
<dbReference type="SUPFAM" id="SSF52540">
    <property type="entry name" value="P-loop containing nucleoside triphosphate hydrolases"/>
    <property type="match status" value="1"/>
</dbReference>
<feature type="transmembrane region" description="Helical" evidence="7">
    <location>
        <begin position="29"/>
        <end position="51"/>
    </location>
</feature>
<dbReference type="GO" id="GO:0016887">
    <property type="term" value="F:ATP hydrolysis activity"/>
    <property type="evidence" value="ECO:0007669"/>
    <property type="project" value="InterPro"/>
</dbReference>
<evidence type="ECO:0000256" key="5">
    <source>
        <dbReference type="ARBA" id="ARBA00022989"/>
    </source>
</evidence>
<evidence type="ECO:0000256" key="1">
    <source>
        <dbReference type="ARBA" id="ARBA00004651"/>
    </source>
</evidence>
<dbReference type="Gene3D" id="3.40.50.300">
    <property type="entry name" value="P-loop containing nucleotide triphosphate hydrolases"/>
    <property type="match status" value="1"/>
</dbReference>
<dbReference type="RefSeq" id="WP_369343461.1">
    <property type="nucleotide sequence ID" value="NZ_CP129674.1"/>
</dbReference>
<protein>
    <submittedName>
        <fullName evidence="10">Thiol reductant ABC exporter subunit CydD</fullName>
    </submittedName>
</protein>
<feature type="domain" description="ABC transmembrane type-1" evidence="9">
    <location>
        <begin position="3"/>
        <end position="284"/>
    </location>
</feature>
<dbReference type="PROSITE" id="PS00211">
    <property type="entry name" value="ABC_TRANSPORTER_1"/>
    <property type="match status" value="1"/>
</dbReference>
<comment type="subcellular location">
    <subcellularLocation>
        <location evidence="1">Cell membrane</location>
        <topology evidence="1">Multi-pass membrane protein</topology>
    </subcellularLocation>
</comment>
<dbReference type="InterPro" id="IPR011527">
    <property type="entry name" value="ABC1_TM_dom"/>
</dbReference>
<feature type="transmembrane region" description="Helical" evidence="7">
    <location>
        <begin position="249"/>
        <end position="270"/>
    </location>
</feature>
<feature type="transmembrane region" description="Helical" evidence="7">
    <location>
        <begin position="120"/>
        <end position="136"/>
    </location>
</feature>
<dbReference type="SUPFAM" id="SSF90123">
    <property type="entry name" value="ABC transporter transmembrane region"/>
    <property type="match status" value="1"/>
</dbReference>
<evidence type="ECO:0000256" key="7">
    <source>
        <dbReference type="SAM" id="Phobius"/>
    </source>
</evidence>
<accession>A0AB39U4T6</accession>
<dbReference type="Gene3D" id="1.20.1560.10">
    <property type="entry name" value="ABC transporter type 1, transmembrane domain"/>
    <property type="match status" value="1"/>
</dbReference>
<evidence type="ECO:0000256" key="3">
    <source>
        <dbReference type="ARBA" id="ARBA00022741"/>
    </source>
</evidence>
<organism evidence="10">
    <name type="scientific">Bifidobacterium aquikefiricola</name>
    <dbReference type="NCBI Taxonomy" id="3059038"/>
    <lineage>
        <taxon>Bacteria</taxon>
        <taxon>Bacillati</taxon>
        <taxon>Actinomycetota</taxon>
        <taxon>Actinomycetes</taxon>
        <taxon>Bifidobacteriales</taxon>
        <taxon>Bifidobacteriaceae</taxon>
        <taxon>Bifidobacterium</taxon>
    </lineage>
</organism>
<dbReference type="InterPro" id="IPR003439">
    <property type="entry name" value="ABC_transporter-like_ATP-bd"/>
</dbReference>
<dbReference type="InterPro" id="IPR003593">
    <property type="entry name" value="AAA+_ATPase"/>
</dbReference>
<dbReference type="NCBIfam" id="TIGR02857">
    <property type="entry name" value="CydD"/>
    <property type="match status" value="1"/>
</dbReference>
<dbReference type="Pfam" id="PF00005">
    <property type="entry name" value="ABC_tran"/>
    <property type="match status" value="1"/>
</dbReference>
<keyword evidence="6 7" id="KW-0472">Membrane</keyword>
<dbReference type="PROSITE" id="PS50929">
    <property type="entry name" value="ABC_TM1F"/>
    <property type="match status" value="1"/>
</dbReference>
<dbReference type="PANTHER" id="PTHR24221">
    <property type="entry name" value="ATP-BINDING CASSETTE SUB-FAMILY B"/>
    <property type="match status" value="1"/>
</dbReference>
<name>A0AB39U4T6_9BIFI</name>
<dbReference type="GO" id="GO:0005524">
    <property type="term" value="F:ATP binding"/>
    <property type="evidence" value="ECO:0007669"/>
    <property type="project" value="UniProtKB-KW"/>
</dbReference>
<evidence type="ECO:0000256" key="6">
    <source>
        <dbReference type="ARBA" id="ARBA00023136"/>
    </source>
</evidence>
<keyword evidence="5 7" id="KW-1133">Transmembrane helix</keyword>
<dbReference type="CDD" id="cd03228">
    <property type="entry name" value="ABCC_MRP_Like"/>
    <property type="match status" value="1"/>
</dbReference>